<keyword evidence="8" id="KW-1185">Reference proteome</keyword>
<dbReference type="PANTHER" id="PTHR35023:SF1">
    <property type="entry name" value="MG-PROTOPORPHYRIN IX CHELATASE"/>
    <property type="match status" value="1"/>
</dbReference>
<feature type="compositionally biased region" description="Low complexity" evidence="5">
    <location>
        <begin position="433"/>
        <end position="443"/>
    </location>
</feature>
<comment type="caution">
    <text evidence="7">The sequence shown here is derived from an EMBL/GenBank/DDBJ whole genome shotgun (WGS) entry which is preliminary data.</text>
</comment>
<dbReference type="EMBL" id="PVZG01000001">
    <property type="protein sequence ID" value="PRY33673.1"/>
    <property type="molecule type" value="Genomic_DNA"/>
</dbReference>
<evidence type="ECO:0000313" key="8">
    <source>
        <dbReference type="Proteomes" id="UP000239209"/>
    </source>
</evidence>
<dbReference type="SMART" id="SM00327">
    <property type="entry name" value="VWA"/>
    <property type="match status" value="1"/>
</dbReference>
<dbReference type="Gene3D" id="1.10.8.80">
    <property type="entry name" value="Magnesium chelatase subunit I, C-Terminal domain"/>
    <property type="match status" value="1"/>
</dbReference>
<dbReference type="Proteomes" id="UP000239209">
    <property type="component" value="Unassembled WGS sequence"/>
</dbReference>
<dbReference type="Pfam" id="PF13519">
    <property type="entry name" value="VWA_2"/>
    <property type="match status" value="1"/>
</dbReference>
<gene>
    <name evidence="7" type="ORF">CLV70_101836</name>
</gene>
<evidence type="ECO:0000256" key="3">
    <source>
        <dbReference type="ARBA" id="ARBA00022840"/>
    </source>
</evidence>
<dbReference type="AlphaFoldDB" id="A0A2T0SJW4"/>
<proteinExistence type="inferred from homology"/>
<comment type="similarity">
    <text evidence="1">Belongs to the Mg-chelatase subunits D/I family.</text>
</comment>
<evidence type="ECO:0000259" key="6">
    <source>
        <dbReference type="PROSITE" id="PS50234"/>
    </source>
</evidence>
<feature type="region of interest" description="Disordered" evidence="5">
    <location>
        <begin position="352"/>
        <end position="522"/>
    </location>
</feature>
<reference evidence="7 8" key="1">
    <citation type="submission" date="2018-03" db="EMBL/GenBank/DDBJ databases">
        <title>Genomic Encyclopedia of Archaeal and Bacterial Type Strains, Phase II (KMG-II): from individual species to whole genera.</title>
        <authorList>
            <person name="Goeker M."/>
        </authorList>
    </citation>
    <scope>NUCLEOTIDE SEQUENCE [LARGE SCALE GENOMIC DNA]</scope>
    <source>
        <strain evidence="7 8">DSM 45348</strain>
    </source>
</reference>
<feature type="compositionally biased region" description="Low complexity" evidence="5">
    <location>
        <begin position="481"/>
        <end position="503"/>
    </location>
</feature>
<feature type="compositionally biased region" description="Gly residues" evidence="5">
    <location>
        <begin position="444"/>
        <end position="458"/>
    </location>
</feature>
<evidence type="ECO:0000256" key="1">
    <source>
        <dbReference type="ARBA" id="ARBA00005799"/>
    </source>
</evidence>
<dbReference type="InterPro" id="IPR003593">
    <property type="entry name" value="AAA+_ATPase"/>
</dbReference>
<sequence>MRIRDGPATVTGRPAAARESGDSGRSLPLHAGVDTRGKDRGVTPYPFSAVVGLDDLRLALLLTAVSPAVGGVLVRGEKGTAKSTVVRALATLLPEVDVVRGCRFACDPGAPDPGCPDGPHEPGAPHGHRPATLVELPVGATEDRVVGTLDIQRALADGVKAYEPGLLAAAHRGALYVDEVNLLPDHLVDLLLDAAAMGRAHVERDGVSVKHAARFLLVGTMNPEEGEPRPQLVDRFGLVVTVSAPREAVQRAEVVRRRLAYEADPDGFAARFAAAETSLAARIATARAAVPAVLLPDAELDRIARICLAYGVDGMRADLVVARCAVALAAWHGRERVTAGDVRDAARLALPHRRRKDPLDPPGTDEQRLEEALREAGGDDPDEPPPPPDAGGPGPGDTGPDTGDPGSSGSDSNGPGSGGPDGTGPGSGGPGSSGWDSGAPDSGGPDGGGPGGPGGGSDGSEERGTASHEAGPEEGGGRNGPAGRKGAAAGAAYRPRTLRIAARGEGGHAGRRSPAFARRGRVVGSRVPRGRLSGAPHLPATLRAALHRGGAGVRPGDLRESVHVGREANLVLFVVDASGSMAARKRMTVVKTAVLSLLRDAYQRRDRIGMITFRGSSAEQVLPPTSSHEVGVLRLASLRTGGRTPLAAGLRAAAATIATERRRDPRRRPLLVVVTDGRATSGADPVLLAPVLAGVATVVVDCESGPVRLGLARRLATALDADVLPLEALAADGATHHRPGPAGVHPGRAA</sequence>
<dbReference type="GO" id="GO:0005524">
    <property type="term" value="F:ATP binding"/>
    <property type="evidence" value="ECO:0007669"/>
    <property type="project" value="UniProtKB-KW"/>
</dbReference>
<dbReference type="PROSITE" id="PS50234">
    <property type="entry name" value="VWFA"/>
    <property type="match status" value="1"/>
</dbReference>
<dbReference type="SMART" id="SM00382">
    <property type="entry name" value="AAA"/>
    <property type="match status" value="1"/>
</dbReference>
<dbReference type="SUPFAM" id="SSF53300">
    <property type="entry name" value="vWA-like"/>
    <property type="match status" value="1"/>
</dbReference>
<evidence type="ECO:0000256" key="2">
    <source>
        <dbReference type="ARBA" id="ARBA00022741"/>
    </source>
</evidence>
<dbReference type="Pfam" id="PF01078">
    <property type="entry name" value="Mg_chelatase"/>
    <property type="match status" value="1"/>
</dbReference>
<feature type="region of interest" description="Disordered" evidence="5">
    <location>
        <begin position="1"/>
        <end position="38"/>
    </location>
</feature>
<dbReference type="InterPro" id="IPR052989">
    <property type="entry name" value="Mg-chelatase_DI-like"/>
</dbReference>
<feature type="compositionally biased region" description="Gly residues" evidence="5">
    <location>
        <begin position="415"/>
        <end position="432"/>
    </location>
</feature>
<dbReference type="InterPro" id="IPR002035">
    <property type="entry name" value="VWF_A"/>
</dbReference>
<evidence type="ECO:0000256" key="4">
    <source>
        <dbReference type="ARBA" id="ARBA00030759"/>
    </source>
</evidence>
<dbReference type="PANTHER" id="PTHR35023">
    <property type="entry name" value="CHELATASE-RELATED"/>
    <property type="match status" value="1"/>
</dbReference>
<feature type="domain" description="VWFA" evidence="6">
    <location>
        <begin position="570"/>
        <end position="685"/>
    </location>
</feature>
<feature type="compositionally biased region" description="Basic and acidic residues" evidence="5">
    <location>
        <begin position="365"/>
        <end position="377"/>
    </location>
</feature>
<dbReference type="Gene3D" id="3.40.50.300">
    <property type="entry name" value="P-loop containing nucleotide triphosphate hydrolases"/>
    <property type="match status" value="1"/>
</dbReference>
<protein>
    <recommendedName>
        <fullName evidence="4">Mg-protoporphyrin IX chelatase</fullName>
    </recommendedName>
</protein>
<accession>A0A2T0SJW4</accession>
<feature type="compositionally biased region" description="Low complexity" evidence="5">
    <location>
        <begin position="398"/>
        <end position="414"/>
    </location>
</feature>
<dbReference type="Gene3D" id="3.40.50.410">
    <property type="entry name" value="von Willebrand factor, type A domain"/>
    <property type="match status" value="1"/>
</dbReference>
<evidence type="ECO:0000313" key="7">
    <source>
        <dbReference type="EMBL" id="PRY33673.1"/>
    </source>
</evidence>
<dbReference type="Pfam" id="PF17863">
    <property type="entry name" value="AAA_lid_2"/>
    <property type="match status" value="1"/>
</dbReference>
<dbReference type="InterPro" id="IPR036465">
    <property type="entry name" value="vWFA_dom_sf"/>
</dbReference>
<organism evidence="7 8">
    <name type="scientific">Pseudosporangium ferrugineum</name>
    <dbReference type="NCBI Taxonomy" id="439699"/>
    <lineage>
        <taxon>Bacteria</taxon>
        <taxon>Bacillati</taxon>
        <taxon>Actinomycetota</taxon>
        <taxon>Actinomycetes</taxon>
        <taxon>Micromonosporales</taxon>
        <taxon>Micromonosporaceae</taxon>
        <taxon>Pseudosporangium</taxon>
    </lineage>
</organism>
<name>A0A2T0SJW4_9ACTN</name>
<keyword evidence="3" id="KW-0067">ATP-binding</keyword>
<dbReference type="InterPro" id="IPR027417">
    <property type="entry name" value="P-loop_NTPase"/>
</dbReference>
<dbReference type="SUPFAM" id="SSF52540">
    <property type="entry name" value="P-loop containing nucleoside triphosphate hydrolases"/>
    <property type="match status" value="1"/>
</dbReference>
<dbReference type="InterPro" id="IPR041628">
    <property type="entry name" value="ChlI/MoxR_AAA_lid"/>
</dbReference>
<dbReference type="InterPro" id="IPR000523">
    <property type="entry name" value="Mg_chelatse_chII-like_cat_dom"/>
</dbReference>
<evidence type="ECO:0000256" key="5">
    <source>
        <dbReference type="SAM" id="MobiDB-lite"/>
    </source>
</evidence>
<keyword evidence="2" id="KW-0547">Nucleotide-binding</keyword>